<dbReference type="EMBL" id="JAGQHS010000023">
    <property type="protein sequence ID" value="MCA9755487.1"/>
    <property type="molecule type" value="Genomic_DNA"/>
</dbReference>
<feature type="transmembrane region" description="Helical" evidence="6">
    <location>
        <begin position="247"/>
        <end position="266"/>
    </location>
</feature>
<keyword evidence="3 6" id="KW-0812">Transmembrane</keyword>
<comment type="caution">
    <text evidence="7">The sequence shown here is derived from an EMBL/GenBank/DDBJ whole genome shotgun (WGS) entry which is preliminary data.</text>
</comment>
<keyword evidence="4 6" id="KW-1133">Transmembrane helix</keyword>
<evidence type="ECO:0000256" key="3">
    <source>
        <dbReference type="ARBA" id="ARBA00022692"/>
    </source>
</evidence>
<feature type="transmembrane region" description="Helical" evidence="6">
    <location>
        <begin position="36"/>
        <end position="54"/>
    </location>
</feature>
<evidence type="ECO:0000256" key="1">
    <source>
        <dbReference type="ARBA" id="ARBA00004651"/>
    </source>
</evidence>
<comment type="subcellular location">
    <subcellularLocation>
        <location evidence="1">Cell membrane</location>
        <topology evidence="1">Multi-pass membrane protein</topology>
    </subcellularLocation>
</comment>
<dbReference type="GO" id="GO:0022857">
    <property type="term" value="F:transmembrane transporter activity"/>
    <property type="evidence" value="ECO:0007669"/>
    <property type="project" value="InterPro"/>
</dbReference>
<dbReference type="Proteomes" id="UP000739538">
    <property type="component" value="Unassembled WGS sequence"/>
</dbReference>
<accession>A0A956NB03</accession>
<feature type="transmembrane region" description="Helical" evidence="6">
    <location>
        <begin position="66"/>
        <end position="93"/>
    </location>
</feature>
<evidence type="ECO:0000256" key="5">
    <source>
        <dbReference type="ARBA" id="ARBA00023136"/>
    </source>
</evidence>
<evidence type="ECO:0000256" key="4">
    <source>
        <dbReference type="ARBA" id="ARBA00022989"/>
    </source>
</evidence>
<dbReference type="GO" id="GO:0005886">
    <property type="term" value="C:plasma membrane"/>
    <property type="evidence" value="ECO:0007669"/>
    <property type="project" value="UniProtKB-SubCell"/>
</dbReference>
<dbReference type="PANTHER" id="PTHR32196">
    <property type="entry name" value="ABC TRANSPORTER PERMEASE PROTEIN YPHD-RELATED-RELATED"/>
    <property type="match status" value="1"/>
</dbReference>
<gene>
    <name evidence="7" type="ORF">KDA27_06775</name>
</gene>
<feature type="transmembrane region" description="Helical" evidence="6">
    <location>
        <begin position="105"/>
        <end position="126"/>
    </location>
</feature>
<protein>
    <submittedName>
        <fullName evidence="7">ABC transporter permease</fullName>
    </submittedName>
</protein>
<dbReference type="AlphaFoldDB" id="A0A956NB03"/>
<feature type="transmembrane region" description="Helical" evidence="6">
    <location>
        <begin position="219"/>
        <end position="241"/>
    </location>
</feature>
<reference evidence="7" key="2">
    <citation type="journal article" date="2021" name="Microbiome">
        <title>Successional dynamics and alternative stable states in a saline activated sludge microbial community over 9 years.</title>
        <authorList>
            <person name="Wang Y."/>
            <person name="Ye J."/>
            <person name="Ju F."/>
            <person name="Liu L."/>
            <person name="Boyd J.A."/>
            <person name="Deng Y."/>
            <person name="Parks D.H."/>
            <person name="Jiang X."/>
            <person name="Yin X."/>
            <person name="Woodcroft B.J."/>
            <person name="Tyson G.W."/>
            <person name="Hugenholtz P."/>
            <person name="Polz M.F."/>
            <person name="Zhang T."/>
        </authorList>
    </citation>
    <scope>NUCLEOTIDE SEQUENCE</scope>
    <source>
        <strain evidence="7">HKST-UBA02</strain>
    </source>
</reference>
<evidence type="ECO:0000313" key="8">
    <source>
        <dbReference type="Proteomes" id="UP000739538"/>
    </source>
</evidence>
<reference evidence="7" key="1">
    <citation type="submission" date="2020-04" db="EMBL/GenBank/DDBJ databases">
        <authorList>
            <person name="Zhang T."/>
        </authorList>
    </citation>
    <scope>NUCLEOTIDE SEQUENCE</scope>
    <source>
        <strain evidence="7">HKST-UBA02</strain>
    </source>
</reference>
<keyword evidence="5 6" id="KW-0472">Membrane</keyword>
<dbReference type="InterPro" id="IPR001851">
    <property type="entry name" value="ABC_transp_permease"/>
</dbReference>
<proteinExistence type="predicted"/>
<evidence type="ECO:0000256" key="6">
    <source>
        <dbReference type="SAM" id="Phobius"/>
    </source>
</evidence>
<name>A0A956NB03_UNCEI</name>
<evidence type="ECO:0000256" key="2">
    <source>
        <dbReference type="ARBA" id="ARBA00022475"/>
    </source>
</evidence>
<sequence length="330" mass="34715">MTILISDCLVRTGMNGILVLALVPAVRAGVGLNFGLPLGMVCGLIGMVTVMDLAGRTMPLELGQAYGMGLQFGLLVSAMVLGALLGMIAGWLYSRLLEAVKGQEMMVGIYVGFGSVAGASILWLLFPAKNPELIWPLGGVGLRNTLVLDGYFQHLLDRFGSFTFGNGFFPTGVLVLWVLACAVLWLFFRTRIGAALAAAGANPRFAAASGIDVRSMRSLGVVLSTALAAIGIVVFSQSYGFVQLYKAPLLMAFPTVAALLIGGASVRNAKISHVLIGTFLFQSVLTTSLPLVNDLIAQHGGAKALANVPEIARLIISNGIILYALTRKES</sequence>
<feature type="transmembrane region" description="Helical" evidence="6">
    <location>
        <begin position="168"/>
        <end position="188"/>
    </location>
</feature>
<dbReference type="Pfam" id="PF02653">
    <property type="entry name" value="BPD_transp_2"/>
    <property type="match status" value="1"/>
</dbReference>
<keyword evidence="2" id="KW-1003">Cell membrane</keyword>
<dbReference type="PANTHER" id="PTHR32196:SF15">
    <property type="entry name" value="SUGAR ABC TRANSPORTER PERMEASE PROTEIN"/>
    <property type="match status" value="1"/>
</dbReference>
<organism evidence="7 8">
    <name type="scientific">Eiseniibacteriota bacterium</name>
    <dbReference type="NCBI Taxonomy" id="2212470"/>
    <lineage>
        <taxon>Bacteria</taxon>
        <taxon>Candidatus Eiseniibacteriota</taxon>
    </lineage>
</organism>
<evidence type="ECO:0000313" key="7">
    <source>
        <dbReference type="EMBL" id="MCA9755487.1"/>
    </source>
</evidence>